<dbReference type="RefSeq" id="XP_007371429.1">
    <property type="nucleotide sequence ID" value="XM_007371367.1"/>
</dbReference>
<dbReference type="InterPro" id="IPR009088">
    <property type="entry name" value="TFIIA_b-brl"/>
</dbReference>
<evidence type="ECO:0000313" key="6">
    <source>
        <dbReference type="EMBL" id="EJF55815.1"/>
    </source>
</evidence>
<feature type="compositionally biased region" description="Low complexity" evidence="5">
    <location>
        <begin position="239"/>
        <end position="253"/>
    </location>
</feature>
<dbReference type="EMBL" id="JH719496">
    <property type="protein sequence ID" value="EJF55815.1"/>
    <property type="molecule type" value="Genomic_DNA"/>
</dbReference>
<comment type="similarity">
    <text evidence="2">Belongs to the TFIIA subunit 1 family.</text>
</comment>
<dbReference type="GO" id="GO:0005672">
    <property type="term" value="C:transcription factor TFIIA complex"/>
    <property type="evidence" value="ECO:0007669"/>
    <property type="project" value="InterPro"/>
</dbReference>
<dbReference type="GO" id="GO:0006367">
    <property type="term" value="P:transcription initiation at RNA polymerase II promoter"/>
    <property type="evidence" value="ECO:0007669"/>
    <property type="project" value="InterPro"/>
</dbReference>
<dbReference type="KEGG" id="dsq:DICSQDRAFT_184156"/>
<sequence>MRLAFERISSDDIGSLDEPSIYRAVIDDVIANIKPEFDDFGVSEEVLAELQSKWEAKVIASHVADFEPPAPPPAPAPAHTAYPPHPMHTMQHGHYPPHTAYAPPPHPMQVATQPHVKTEPMDGRYVLSGPQSMAQYGIPTLSGPQIPSRPVAPGQQVPSYPPINGARPPSAAGQAPPPPTARYPPAVATQPVAARIPQVDGPSASASTSRIPQVDGPSSSSSESPSPPPSQNNYAPRASHPSLPQPSLNSSPPKVDDSEAINSDLDDSDSDNEQEGIEGGTADTDIVFCTYDKVARVKNKWKCVLKDGMIHVNGKDYLFAKCTGIRIDPLTGVEDWPSWRVQMEDLLYGLGLWDYVIEEGKPTAKDAKAPTTEEKKALEDWTKKDRTALIAIRMRRGHVEPPRQELRA</sequence>
<accession>R7SJC1</accession>
<dbReference type="SUPFAM" id="SSF47396">
    <property type="entry name" value="Transcription factor IIA (TFIIA), alpha-helical domain"/>
    <property type="match status" value="1"/>
</dbReference>
<dbReference type="Proteomes" id="UP000053319">
    <property type="component" value="Unassembled WGS sequence"/>
</dbReference>
<dbReference type="OMA" id="EVCDASQ"/>
<dbReference type="AlphaFoldDB" id="R7SJC1"/>
<name>R7SJC1_DICSQ</name>
<protein>
    <submittedName>
        <fullName evidence="6">TFIIA-domain-containing protein</fullName>
    </submittedName>
</protein>
<keyword evidence="4" id="KW-0539">Nucleus</keyword>
<dbReference type="PANTHER" id="PTHR12694:SF8">
    <property type="entry name" value="TRANSCRIPTION INITIATION FACTOR IIA SUBUNIT 1"/>
    <property type="match status" value="1"/>
</dbReference>
<dbReference type="SUPFAM" id="SSF50784">
    <property type="entry name" value="Transcription factor IIA (TFIIA), beta-barrel domain"/>
    <property type="match status" value="1"/>
</dbReference>
<dbReference type="InterPro" id="IPR004855">
    <property type="entry name" value="TFIIA_asu/bsu"/>
</dbReference>
<evidence type="ECO:0000256" key="1">
    <source>
        <dbReference type="ARBA" id="ARBA00004123"/>
    </source>
</evidence>
<keyword evidence="3" id="KW-0804">Transcription</keyword>
<dbReference type="Pfam" id="PF03153">
    <property type="entry name" value="TFIIA"/>
    <property type="match status" value="2"/>
</dbReference>
<evidence type="ECO:0000313" key="7">
    <source>
        <dbReference type="Proteomes" id="UP000053319"/>
    </source>
</evidence>
<comment type="subcellular location">
    <subcellularLocation>
        <location evidence="1">Nucleus</location>
    </subcellularLocation>
</comment>
<evidence type="ECO:0000256" key="5">
    <source>
        <dbReference type="SAM" id="MobiDB-lite"/>
    </source>
</evidence>
<dbReference type="CDD" id="cd07976">
    <property type="entry name" value="TFIIA_alpha_beta_like"/>
    <property type="match status" value="1"/>
</dbReference>
<dbReference type="OrthoDB" id="6275927at2759"/>
<dbReference type="HOGENOM" id="CLU_030027_2_0_1"/>
<evidence type="ECO:0000256" key="2">
    <source>
        <dbReference type="ARBA" id="ARBA00010059"/>
    </source>
</evidence>
<reference evidence="6 7" key="1">
    <citation type="journal article" date="2012" name="Science">
        <title>The Paleozoic origin of enzymatic lignin decomposition reconstructed from 31 fungal genomes.</title>
        <authorList>
            <person name="Floudas D."/>
            <person name="Binder M."/>
            <person name="Riley R."/>
            <person name="Barry K."/>
            <person name="Blanchette R.A."/>
            <person name="Henrissat B."/>
            <person name="Martinez A.T."/>
            <person name="Otillar R."/>
            <person name="Spatafora J.W."/>
            <person name="Yadav J.S."/>
            <person name="Aerts A."/>
            <person name="Benoit I."/>
            <person name="Boyd A."/>
            <person name="Carlson A."/>
            <person name="Copeland A."/>
            <person name="Coutinho P.M."/>
            <person name="de Vries R.P."/>
            <person name="Ferreira P."/>
            <person name="Findley K."/>
            <person name="Foster B."/>
            <person name="Gaskell J."/>
            <person name="Glotzer D."/>
            <person name="Gorecki P."/>
            <person name="Heitman J."/>
            <person name="Hesse C."/>
            <person name="Hori C."/>
            <person name="Igarashi K."/>
            <person name="Jurgens J.A."/>
            <person name="Kallen N."/>
            <person name="Kersten P."/>
            <person name="Kohler A."/>
            <person name="Kuees U."/>
            <person name="Kumar T.K.A."/>
            <person name="Kuo A."/>
            <person name="LaButti K."/>
            <person name="Larrondo L.F."/>
            <person name="Lindquist E."/>
            <person name="Ling A."/>
            <person name="Lombard V."/>
            <person name="Lucas S."/>
            <person name="Lundell T."/>
            <person name="Martin R."/>
            <person name="McLaughlin D.J."/>
            <person name="Morgenstern I."/>
            <person name="Morin E."/>
            <person name="Murat C."/>
            <person name="Nagy L.G."/>
            <person name="Nolan M."/>
            <person name="Ohm R.A."/>
            <person name="Patyshakuliyeva A."/>
            <person name="Rokas A."/>
            <person name="Ruiz-Duenas F.J."/>
            <person name="Sabat G."/>
            <person name="Salamov A."/>
            <person name="Samejima M."/>
            <person name="Schmutz J."/>
            <person name="Slot J.C."/>
            <person name="St John F."/>
            <person name="Stenlid J."/>
            <person name="Sun H."/>
            <person name="Sun S."/>
            <person name="Syed K."/>
            <person name="Tsang A."/>
            <person name="Wiebenga A."/>
            <person name="Young D."/>
            <person name="Pisabarro A."/>
            <person name="Eastwood D.C."/>
            <person name="Martin F."/>
            <person name="Cullen D."/>
            <person name="Grigoriev I.V."/>
            <person name="Hibbett D.S."/>
        </authorList>
    </citation>
    <scope>NUCLEOTIDE SEQUENCE [LARGE SCALE GENOMIC DNA]</scope>
    <source>
        <strain evidence="6 7">LYAD-421 SS1</strain>
    </source>
</reference>
<dbReference type="PANTHER" id="PTHR12694">
    <property type="entry name" value="TRANSCRIPTION INITIATION FACTOR IIA SUBUNIT 1"/>
    <property type="match status" value="1"/>
</dbReference>
<feature type="region of interest" description="Disordered" evidence="5">
    <location>
        <begin position="198"/>
        <end position="279"/>
    </location>
</feature>
<feature type="region of interest" description="Disordered" evidence="5">
    <location>
        <begin position="67"/>
        <end position="112"/>
    </location>
</feature>
<proteinExistence type="inferred from homology"/>
<dbReference type="GeneID" id="18841466"/>
<evidence type="ECO:0000256" key="4">
    <source>
        <dbReference type="ARBA" id="ARBA00023242"/>
    </source>
</evidence>
<feature type="compositionally biased region" description="Acidic residues" evidence="5">
    <location>
        <begin position="264"/>
        <end position="276"/>
    </location>
</feature>
<evidence type="ECO:0000256" key="3">
    <source>
        <dbReference type="ARBA" id="ARBA00023163"/>
    </source>
</evidence>
<organism evidence="6 7">
    <name type="scientific">Dichomitus squalens (strain LYAD-421)</name>
    <name type="common">Western red white-rot fungus</name>
    <dbReference type="NCBI Taxonomy" id="732165"/>
    <lineage>
        <taxon>Eukaryota</taxon>
        <taxon>Fungi</taxon>
        <taxon>Dikarya</taxon>
        <taxon>Basidiomycota</taxon>
        <taxon>Agaricomycotina</taxon>
        <taxon>Agaricomycetes</taxon>
        <taxon>Polyporales</taxon>
        <taxon>Polyporaceae</taxon>
        <taxon>Dichomitus</taxon>
    </lineage>
</organism>
<dbReference type="SMART" id="SM01371">
    <property type="entry name" value="TFIIA"/>
    <property type="match status" value="1"/>
</dbReference>
<dbReference type="Gene3D" id="2.30.18.10">
    <property type="entry name" value="Transcription factor IIA (TFIIA), beta-barrel domain"/>
    <property type="match status" value="1"/>
</dbReference>
<feature type="region of interest" description="Disordered" evidence="5">
    <location>
        <begin position="136"/>
        <end position="185"/>
    </location>
</feature>
<gene>
    <name evidence="6" type="ORF">DICSQDRAFT_184156</name>
</gene>
<dbReference type="Gene3D" id="1.10.287.100">
    <property type="match status" value="1"/>
</dbReference>